<dbReference type="InterPro" id="IPR011009">
    <property type="entry name" value="Kinase-like_dom_sf"/>
</dbReference>
<gene>
    <name evidence="2" type="ORF">ORI27_06755</name>
</gene>
<dbReference type="InterPro" id="IPR004119">
    <property type="entry name" value="EcKL"/>
</dbReference>
<dbReference type="InterPro" id="IPR015897">
    <property type="entry name" value="CHK_kinase-like"/>
</dbReference>
<dbReference type="PANTHER" id="PTHR23020:SF41">
    <property type="entry name" value="AMINOGLYCOSIDE PHOSPHOTRANSFERASE DOMAIN-CONTAINING PROTEIN"/>
    <property type="match status" value="1"/>
</dbReference>
<dbReference type="Proteomes" id="UP001300745">
    <property type="component" value="Unassembled WGS sequence"/>
</dbReference>
<feature type="domain" description="CHK kinase-like" evidence="1">
    <location>
        <begin position="138"/>
        <end position="315"/>
    </location>
</feature>
<comment type="caution">
    <text evidence="2">The sequence shown here is derived from an EMBL/GenBank/DDBJ whole genome shotgun (WGS) entry which is preliminary data.</text>
</comment>
<dbReference type="Pfam" id="PF02958">
    <property type="entry name" value="EcKL"/>
    <property type="match status" value="1"/>
</dbReference>
<evidence type="ECO:0000259" key="1">
    <source>
        <dbReference type="SMART" id="SM00587"/>
    </source>
</evidence>
<evidence type="ECO:0000313" key="3">
    <source>
        <dbReference type="Proteomes" id="UP001300745"/>
    </source>
</evidence>
<dbReference type="PANTHER" id="PTHR23020">
    <property type="entry name" value="UNCHARACTERIZED NUCLEAR HORMONE RECEPTOR-RELATED"/>
    <property type="match status" value="1"/>
</dbReference>
<proteinExistence type="predicted"/>
<keyword evidence="3" id="KW-1185">Reference proteome</keyword>
<sequence>MSNAASSVTAKGRNGNPIPSIVDSVDRMTLDWFRAVLGDAGLLADADLAAVDVEPVEGGIIARMVRARLTYTGPTEAPESVVVKFPSDDPGSRGLAVAMGMYELETLFYRDIAPLIPGLGVAKCYSARLSENAETFNLVLEDLGAEMRAGNVLETATLSECSTALGELVKFQAPLWNNAALARLDWLADPRRTIGVFDSLPAGLEPFLNRFGDHLDPSHVSLFESVVPRAGEWVRSWKAPTVVQHGDFRSDNLMFATDPQSDRTAVVDFQTVRLGPPGLDPAYYLGSSLPTAERRAAERELIAEYHERLTFSGVEGYDFDSCWAAYREGAMYGVLLFVGMASQVESSEQADRIIVDQIRRYADMALDLDAPQAAGLV</sequence>
<name>A0ABT3SA56_9MYCO</name>
<reference evidence="2 3" key="1">
    <citation type="submission" date="2022-11" db="EMBL/GenBank/DDBJ databases">
        <title>Mycobacterium sp. nov.</title>
        <authorList>
            <person name="Papic B."/>
            <person name="Spicic S."/>
            <person name="Duvnjak S."/>
        </authorList>
    </citation>
    <scope>NUCLEOTIDE SEQUENCE [LARGE SCALE GENOMIC DNA]</scope>
    <source>
        <strain evidence="2 3">CVI_P4</strain>
    </source>
</reference>
<dbReference type="SUPFAM" id="SSF56112">
    <property type="entry name" value="Protein kinase-like (PK-like)"/>
    <property type="match status" value="1"/>
</dbReference>
<dbReference type="EMBL" id="JAPJDO010000004">
    <property type="protein sequence ID" value="MCX2936390.1"/>
    <property type="molecule type" value="Genomic_DNA"/>
</dbReference>
<dbReference type="SMART" id="SM00587">
    <property type="entry name" value="CHK"/>
    <property type="match status" value="1"/>
</dbReference>
<dbReference type="RefSeq" id="WP_265995875.1">
    <property type="nucleotide sequence ID" value="NZ_JAPJDN010000004.1"/>
</dbReference>
<organism evidence="2 3">
    <name type="scientific">Mycobacterium pinniadriaticum</name>
    <dbReference type="NCBI Taxonomy" id="2994102"/>
    <lineage>
        <taxon>Bacteria</taxon>
        <taxon>Bacillati</taxon>
        <taxon>Actinomycetota</taxon>
        <taxon>Actinomycetes</taxon>
        <taxon>Mycobacteriales</taxon>
        <taxon>Mycobacteriaceae</taxon>
        <taxon>Mycobacterium</taxon>
    </lineage>
</organism>
<dbReference type="InterPro" id="IPR052961">
    <property type="entry name" value="Oxido-Kinase-like_Enzymes"/>
</dbReference>
<accession>A0ABT3SA56</accession>
<dbReference type="Gene3D" id="3.90.1200.10">
    <property type="match status" value="1"/>
</dbReference>
<evidence type="ECO:0000313" key="2">
    <source>
        <dbReference type="EMBL" id="MCX2936390.1"/>
    </source>
</evidence>
<protein>
    <submittedName>
        <fullName evidence="2">Phosphotransferase</fullName>
    </submittedName>
</protein>